<dbReference type="SUPFAM" id="SSF64518">
    <property type="entry name" value="Phase 1 flagellin"/>
    <property type="match status" value="1"/>
</dbReference>
<comment type="subcellular location">
    <subcellularLocation>
        <location evidence="4">Secreted</location>
    </subcellularLocation>
    <subcellularLocation>
        <location evidence="4">Bacterial flagellum</location>
    </subcellularLocation>
</comment>
<dbReference type="eggNOG" id="COG1344">
    <property type="taxonomic scope" value="Bacteria"/>
</dbReference>
<evidence type="ECO:0000313" key="9">
    <source>
        <dbReference type="Proteomes" id="UP000030408"/>
    </source>
</evidence>
<sequence length="474" mass="51206">MRGQIRGLDMASKNAQDGISLIQTAEGAMNEVHSLLQRGRELAVQAANDTNVEEERNAIQLEIEAINAEIDRIGSDTEFNTRKILQGVGVVAEGFDRDEFLEKLKTGWLEAAEKAVMDGLPSVFDSSGVQEVKVVFMSDGQGVGYMAKVSGTSDTSSPLTLTIDDNDFATSSESYQKQTMVHEMVHAAMFNNGTVIKSPGWFAEGIAEFVPGSMDRLNSSIAQFGVNNVVNASMAGGNDLSQAYYASSYAATMYLNSKLEDNGSTMQAFLDDLETNSFDQALTDNLGINRTAFETDFKTNGANFLSNLSGVTTSLLNDFESYFPGSEEISTSTNLKFDYKFDQSSAGSLKIHIGANEEQNMEIDLPYISSGALGVGSVNVSEGGSGNISTYDRAIDTVSKQRANLGAYQNRLEHTINSLGATSENLKASESRIRDTDMASEMMNFTKQNILMQAAQSMLAQANQQPQGVVQLLG</sequence>
<gene>
    <name evidence="8" type="ORF">CD33_06415</name>
</gene>
<keyword evidence="3 4" id="KW-0975">Bacterial flagellum</keyword>
<reference evidence="8 9" key="1">
    <citation type="submission" date="2014-02" db="EMBL/GenBank/DDBJ databases">
        <title>Draft genome sequence of Lysinibacillus sinduriensis JCM 15800.</title>
        <authorList>
            <person name="Zhang F."/>
            <person name="Wang G."/>
            <person name="Zhang L."/>
        </authorList>
    </citation>
    <scope>NUCLEOTIDE SEQUENCE [LARGE SCALE GENOMIC DNA]</scope>
    <source>
        <strain evidence="8 9">JCM 15800</strain>
    </source>
</reference>
<evidence type="ECO:0000256" key="1">
    <source>
        <dbReference type="ARBA" id="ARBA00005709"/>
    </source>
</evidence>
<evidence type="ECO:0000259" key="6">
    <source>
        <dbReference type="Pfam" id="PF00669"/>
    </source>
</evidence>
<evidence type="ECO:0000256" key="5">
    <source>
        <dbReference type="SAM" id="Coils"/>
    </source>
</evidence>
<feature type="domain" description="Flagellin C-terminal" evidence="7">
    <location>
        <begin position="390"/>
        <end position="473"/>
    </location>
</feature>
<dbReference type="Gene3D" id="6.10.10.10">
    <property type="entry name" value="Flagellar export chaperone, C-terminal domain"/>
    <property type="match status" value="1"/>
</dbReference>
<dbReference type="Gene3D" id="1.20.1330.10">
    <property type="entry name" value="f41 fragment of flagellin, N-terminal domain"/>
    <property type="match status" value="2"/>
</dbReference>
<feature type="domain" description="Flagellin N-terminal" evidence="6">
    <location>
        <begin position="1"/>
        <end position="88"/>
    </location>
</feature>
<keyword evidence="9" id="KW-1185">Reference proteome</keyword>
<dbReference type="Proteomes" id="UP000030408">
    <property type="component" value="Unassembled WGS sequence"/>
</dbReference>
<dbReference type="InterPro" id="IPR001029">
    <property type="entry name" value="Flagellin_N"/>
</dbReference>
<dbReference type="InterPro" id="IPR042187">
    <property type="entry name" value="Flagellin_C_sub2"/>
</dbReference>
<evidence type="ECO:0000256" key="2">
    <source>
        <dbReference type="ARBA" id="ARBA00020110"/>
    </source>
</evidence>
<comment type="function">
    <text evidence="4">Flagellin is the subunit protein which polymerizes to form the filaments of bacterial flagella.</text>
</comment>
<dbReference type="PANTHER" id="PTHR42792">
    <property type="entry name" value="FLAGELLIN"/>
    <property type="match status" value="1"/>
</dbReference>
<dbReference type="Pfam" id="PF00700">
    <property type="entry name" value="Flagellin_C"/>
    <property type="match status" value="1"/>
</dbReference>
<accession>A0A0A3HVM4</accession>
<feature type="coiled-coil region" evidence="5">
    <location>
        <begin position="44"/>
        <end position="71"/>
    </location>
</feature>
<dbReference type="NCBIfam" id="NF033876">
    <property type="entry name" value="flagella_HExxH"/>
    <property type="match status" value="1"/>
</dbReference>
<dbReference type="AlphaFoldDB" id="A0A0A3HVM4"/>
<dbReference type="InterPro" id="IPR001492">
    <property type="entry name" value="Flagellin"/>
</dbReference>
<evidence type="ECO:0000259" key="7">
    <source>
        <dbReference type="Pfam" id="PF00700"/>
    </source>
</evidence>
<keyword evidence="5" id="KW-0175">Coiled coil</keyword>
<dbReference type="Pfam" id="PF00669">
    <property type="entry name" value="Flagellin_N"/>
    <property type="match status" value="1"/>
</dbReference>
<evidence type="ECO:0000256" key="3">
    <source>
        <dbReference type="ARBA" id="ARBA00023143"/>
    </source>
</evidence>
<dbReference type="EMBL" id="JPVO01000045">
    <property type="protein sequence ID" value="KGR76499.1"/>
    <property type="molecule type" value="Genomic_DNA"/>
</dbReference>
<comment type="similarity">
    <text evidence="1 4">Belongs to the bacterial flagellin family.</text>
</comment>
<organism evidence="8 9">
    <name type="scientific">Ureibacillus sinduriensis BLB-1 = JCM 15800</name>
    <dbReference type="NCBI Taxonomy" id="1384057"/>
    <lineage>
        <taxon>Bacteria</taxon>
        <taxon>Bacillati</taxon>
        <taxon>Bacillota</taxon>
        <taxon>Bacilli</taxon>
        <taxon>Bacillales</taxon>
        <taxon>Caryophanaceae</taxon>
        <taxon>Ureibacillus</taxon>
    </lineage>
</organism>
<dbReference type="GO" id="GO:0005198">
    <property type="term" value="F:structural molecule activity"/>
    <property type="evidence" value="ECO:0007669"/>
    <property type="project" value="UniProtKB-UniRule"/>
</dbReference>
<dbReference type="STRING" id="1384057.CD33_06415"/>
<proteinExistence type="inferred from homology"/>
<evidence type="ECO:0000256" key="4">
    <source>
        <dbReference type="RuleBase" id="RU362073"/>
    </source>
</evidence>
<dbReference type="GO" id="GO:0005576">
    <property type="term" value="C:extracellular region"/>
    <property type="evidence" value="ECO:0007669"/>
    <property type="project" value="UniProtKB-SubCell"/>
</dbReference>
<dbReference type="PANTHER" id="PTHR42792:SF2">
    <property type="entry name" value="FLAGELLIN"/>
    <property type="match status" value="1"/>
</dbReference>
<keyword evidence="4" id="KW-0964">Secreted</keyword>
<comment type="caution">
    <text evidence="8">The sequence shown here is derived from an EMBL/GenBank/DDBJ whole genome shotgun (WGS) entry which is preliminary data.</text>
</comment>
<dbReference type="GO" id="GO:0009288">
    <property type="term" value="C:bacterial-type flagellum"/>
    <property type="evidence" value="ECO:0007669"/>
    <property type="project" value="UniProtKB-SubCell"/>
</dbReference>
<protein>
    <recommendedName>
        <fullName evidence="2 4">Flagellin</fullName>
    </recommendedName>
</protein>
<evidence type="ECO:0000313" key="8">
    <source>
        <dbReference type="EMBL" id="KGR76499.1"/>
    </source>
</evidence>
<dbReference type="PRINTS" id="PR00207">
    <property type="entry name" value="FLAGELLIN"/>
</dbReference>
<dbReference type="InterPro" id="IPR046358">
    <property type="entry name" value="Flagellin_C"/>
</dbReference>
<name>A0A0A3HVM4_9BACL</name>